<sequence length="83" mass="9004">MIVSKVVHKTLALYLRFGGRSFSLAVAVFALEASPSGRECDGEGQVLVGDAHMQLSVFLNLMYAAAVWIAAYAATVLVSFRFY</sequence>
<dbReference type="AlphaFoldDB" id="A0AAV8R247"/>
<keyword evidence="1" id="KW-1133">Transmembrane helix</keyword>
<keyword evidence="3" id="KW-1185">Reference proteome</keyword>
<keyword evidence="1" id="KW-0812">Transmembrane</keyword>
<reference evidence="2 3" key="1">
    <citation type="submission" date="2022-12" db="EMBL/GenBank/DDBJ databases">
        <title>Chromosome-scale assembly of the Ensete ventricosum genome.</title>
        <authorList>
            <person name="Dussert Y."/>
            <person name="Stocks J."/>
            <person name="Wendawek A."/>
            <person name="Woldeyes F."/>
            <person name="Nichols R.A."/>
            <person name="Borrell J.S."/>
        </authorList>
    </citation>
    <scope>NUCLEOTIDE SEQUENCE [LARGE SCALE GENOMIC DNA]</scope>
    <source>
        <strain evidence="3">cv. Maze</strain>
        <tissue evidence="2">Seeds</tissue>
    </source>
</reference>
<gene>
    <name evidence="2" type="ORF">OPV22_011998</name>
</gene>
<evidence type="ECO:0000256" key="1">
    <source>
        <dbReference type="SAM" id="Phobius"/>
    </source>
</evidence>
<comment type="caution">
    <text evidence="2">The sequence shown here is derived from an EMBL/GenBank/DDBJ whole genome shotgun (WGS) entry which is preliminary data.</text>
</comment>
<organism evidence="2 3">
    <name type="scientific">Ensete ventricosum</name>
    <name type="common">Abyssinian banana</name>
    <name type="synonym">Musa ensete</name>
    <dbReference type="NCBI Taxonomy" id="4639"/>
    <lineage>
        <taxon>Eukaryota</taxon>
        <taxon>Viridiplantae</taxon>
        <taxon>Streptophyta</taxon>
        <taxon>Embryophyta</taxon>
        <taxon>Tracheophyta</taxon>
        <taxon>Spermatophyta</taxon>
        <taxon>Magnoliopsida</taxon>
        <taxon>Liliopsida</taxon>
        <taxon>Zingiberales</taxon>
        <taxon>Musaceae</taxon>
        <taxon>Ensete</taxon>
    </lineage>
</organism>
<evidence type="ECO:0000313" key="2">
    <source>
        <dbReference type="EMBL" id="KAJ8490277.1"/>
    </source>
</evidence>
<dbReference type="Proteomes" id="UP001222027">
    <property type="component" value="Unassembled WGS sequence"/>
</dbReference>
<accession>A0AAV8R247</accession>
<feature type="transmembrane region" description="Helical" evidence="1">
    <location>
        <begin position="12"/>
        <end position="31"/>
    </location>
</feature>
<name>A0AAV8R247_ENSVE</name>
<evidence type="ECO:0008006" key="4">
    <source>
        <dbReference type="Google" id="ProtNLM"/>
    </source>
</evidence>
<evidence type="ECO:0000313" key="3">
    <source>
        <dbReference type="Proteomes" id="UP001222027"/>
    </source>
</evidence>
<dbReference type="EMBL" id="JAQQAF010000004">
    <property type="protein sequence ID" value="KAJ8490277.1"/>
    <property type="molecule type" value="Genomic_DNA"/>
</dbReference>
<protein>
    <recommendedName>
        <fullName evidence="4">CASP-like protein</fullName>
    </recommendedName>
</protein>
<keyword evidence="1" id="KW-0472">Membrane</keyword>
<feature type="transmembrane region" description="Helical" evidence="1">
    <location>
        <begin position="57"/>
        <end position="80"/>
    </location>
</feature>
<proteinExistence type="predicted"/>